<evidence type="ECO:0000313" key="9">
    <source>
        <dbReference type="Proteomes" id="UP000001593"/>
    </source>
</evidence>
<dbReference type="STRING" id="45351.A8DVR5"/>
<dbReference type="PROSITE" id="PS01187">
    <property type="entry name" value="EGF_CA"/>
    <property type="match status" value="1"/>
</dbReference>
<keyword evidence="4" id="KW-0677">Repeat</keyword>
<dbReference type="SMART" id="SM00179">
    <property type="entry name" value="EGF_CA"/>
    <property type="match status" value="2"/>
</dbReference>
<dbReference type="Proteomes" id="UP000001593">
    <property type="component" value="Unassembled WGS sequence"/>
</dbReference>
<feature type="domain" description="EGF-like" evidence="7">
    <location>
        <begin position="38"/>
        <end position="75"/>
    </location>
</feature>
<keyword evidence="2 6" id="KW-0245">EGF-like domain</keyword>
<comment type="caution">
    <text evidence="6">Lacks conserved residue(s) required for the propagation of feature annotation.</text>
</comment>
<evidence type="ECO:0000256" key="2">
    <source>
        <dbReference type="ARBA" id="ARBA00022536"/>
    </source>
</evidence>
<dbReference type="PROSITE" id="PS00010">
    <property type="entry name" value="ASX_HYDROXYL"/>
    <property type="match status" value="1"/>
</dbReference>
<evidence type="ECO:0000256" key="1">
    <source>
        <dbReference type="ARBA" id="ARBA00006373"/>
    </source>
</evidence>
<evidence type="ECO:0000256" key="4">
    <source>
        <dbReference type="ARBA" id="ARBA00022737"/>
    </source>
</evidence>
<dbReference type="Gene3D" id="2.10.25.10">
    <property type="entry name" value="Laminin"/>
    <property type="match status" value="2"/>
</dbReference>
<gene>
    <name evidence="8" type="ORF">NEMVEDRAFT_v1g156687</name>
</gene>
<organism evidence="8 9">
    <name type="scientific">Nematostella vectensis</name>
    <name type="common">Starlet sea anemone</name>
    <dbReference type="NCBI Taxonomy" id="45351"/>
    <lineage>
        <taxon>Eukaryota</taxon>
        <taxon>Metazoa</taxon>
        <taxon>Cnidaria</taxon>
        <taxon>Anthozoa</taxon>
        <taxon>Hexacorallia</taxon>
        <taxon>Actiniaria</taxon>
        <taxon>Edwardsiidae</taxon>
        <taxon>Nematostella</taxon>
    </lineage>
</organism>
<dbReference type="InterPro" id="IPR000742">
    <property type="entry name" value="EGF"/>
</dbReference>
<dbReference type="PANTHER" id="PTHR12916">
    <property type="entry name" value="CYTOCHROME C OXIDASE POLYPEPTIDE VIC-2"/>
    <property type="match status" value="1"/>
</dbReference>
<dbReference type="PROSITE" id="PS01186">
    <property type="entry name" value="EGF_2"/>
    <property type="match status" value="2"/>
</dbReference>
<evidence type="ECO:0000313" key="8">
    <source>
        <dbReference type="EMBL" id="EDO25694.1"/>
    </source>
</evidence>
<comment type="similarity">
    <text evidence="1">Belongs to the EGF domain peptide family.</text>
</comment>
<keyword evidence="9" id="KW-1185">Reference proteome</keyword>
<feature type="disulfide bond" evidence="6">
    <location>
        <begin position="65"/>
        <end position="74"/>
    </location>
</feature>
<dbReference type="GO" id="GO:0005509">
    <property type="term" value="F:calcium ion binding"/>
    <property type="evidence" value="ECO:0007669"/>
    <property type="project" value="InterPro"/>
</dbReference>
<dbReference type="AlphaFoldDB" id="A8DVR5"/>
<dbReference type="InterPro" id="IPR018097">
    <property type="entry name" value="EGF_Ca-bd_CS"/>
</dbReference>
<protein>
    <recommendedName>
        <fullName evidence="7">EGF-like domain-containing protein</fullName>
    </recommendedName>
</protein>
<evidence type="ECO:0000256" key="6">
    <source>
        <dbReference type="PROSITE-ProRule" id="PRU00076"/>
    </source>
</evidence>
<dbReference type="EMBL" id="DS478534">
    <property type="protein sequence ID" value="EDO25694.1"/>
    <property type="molecule type" value="Genomic_DNA"/>
</dbReference>
<keyword evidence="5 6" id="KW-1015">Disulfide bond</keyword>
<dbReference type="SMART" id="SM00181">
    <property type="entry name" value="EGF"/>
    <property type="match status" value="2"/>
</dbReference>
<feature type="domain" description="EGF-like" evidence="7">
    <location>
        <begin position="1"/>
        <end position="36"/>
    </location>
</feature>
<dbReference type="FunFam" id="2.10.25.10:FF:000151">
    <property type="entry name" value="FAT atypical cadherin 4"/>
    <property type="match status" value="1"/>
</dbReference>
<reference evidence="8 9" key="1">
    <citation type="journal article" date="2007" name="Science">
        <title>Sea anemone genome reveals ancestral eumetazoan gene repertoire and genomic organization.</title>
        <authorList>
            <person name="Putnam N.H."/>
            <person name="Srivastava M."/>
            <person name="Hellsten U."/>
            <person name="Dirks B."/>
            <person name="Chapman J."/>
            <person name="Salamov A."/>
            <person name="Terry A."/>
            <person name="Shapiro H."/>
            <person name="Lindquist E."/>
            <person name="Kapitonov V.V."/>
            <person name="Jurka J."/>
            <person name="Genikhovich G."/>
            <person name="Grigoriev I.V."/>
            <person name="Lucas S.M."/>
            <person name="Steele R.E."/>
            <person name="Finnerty J.R."/>
            <person name="Technau U."/>
            <person name="Martindale M.Q."/>
            <person name="Rokhsar D.S."/>
        </authorList>
    </citation>
    <scope>NUCLEOTIDE SEQUENCE [LARGE SCALE GENOMIC DNA]</scope>
    <source>
        <strain evidence="9">CH2 X CH6</strain>
    </source>
</reference>
<keyword evidence="3" id="KW-0732">Signal</keyword>
<dbReference type="PANTHER" id="PTHR12916:SF4">
    <property type="entry name" value="UNINFLATABLE, ISOFORM C"/>
    <property type="match status" value="1"/>
</dbReference>
<dbReference type="PROSITE" id="PS00022">
    <property type="entry name" value="EGF_1"/>
    <property type="match status" value="2"/>
</dbReference>
<dbReference type="eggNOG" id="KOG1217">
    <property type="taxonomic scope" value="Eukaryota"/>
</dbReference>
<dbReference type="PROSITE" id="PS50026">
    <property type="entry name" value="EGF_3"/>
    <property type="match status" value="2"/>
</dbReference>
<feature type="disulfide bond" evidence="6">
    <location>
        <begin position="26"/>
        <end position="35"/>
    </location>
</feature>
<dbReference type="InterPro" id="IPR001881">
    <property type="entry name" value="EGF-like_Ca-bd_dom"/>
</dbReference>
<evidence type="ECO:0000256" key="5">
    <source>
        <dbReference type="ARBA" id="ARBA00023157"/>
    </source>
</evidence>
<dbReference type="InterPro" id="IPR000152">
    <property type="entry name" value="EGF-type_Asp/Asn_hydroxyl_site"/>
</dbReference>
<dbReference type="HOGENOM" id="CLU_004826_11_3_1"/>
<proteinExistence type="inferred from homology"/>
<dbReference type="SUPFAM" id="SSF57196">
    <property type="entry name" value="EGF/Laminin"/>
    <property type="match status" value="2"/>
</dbReference>
<dbReference type="PhylomeDB" id="A8DVR5"/>
<evidence type="ECO:0000259" key="7">
    <source>
        <dbReference type="PROSITE" id="PS50026"/>
    </source>
</evidence>
<evidence type="ECO:0000256" key="3">
    <source>
        <dbReference type="ARBA" id="ARBA00022729"/>
    </source>
</evidence>
<name>A8DVR5_NEMVE</name>
<dbReference type="InParanoid" id="A8DVR5"/>
<sequence length="80" mass="8383">MDSCSAKPCKNGATCEPAGATFSCQCAVGYTGRYCENDIDECQPSNPCYNGGTCVNEEGAYSCQCSDGFTGKHCDLGKND</sequence>
<dbReference type="OMA" id="NSAIVCK"/>
<accession>A8DVR5</accession>
<dbReference type="Pfam" id="PF00008">
    <property type="entry name" value="EGF"/>
    <property type="match status" value="2"/>
</dbReference>
<dbReference type="CDD" id="cd00054">
    <property type="entry name" value="EGF_CA"/>
    <property type="match status" value="2"/>
</dbReference>
<dbReference type="FunFam" id="2.10.25.10:FF:000525">
    <property type="entry name" value="Fat-like cadherin-related tumor suppressor homolog"/>
    <property type="match status" value="1"/>
</dbReference>